<dbReference type="GO" id="GO:0016491">
    <property type="term" value="F:oxidoreductase activity"/>
    <property type="evidence" value="ECO:0007669"/>
    <property type="project" value="UniProtKB-KW"/>
</dbReference>
<name>M7SKK1_EUTLA</name>
<dbReference type="PANTHER" id="PTHR43618:SF13">
    <property type="entry name" value="CHAIN DEHYDROGENASE, PUTATIVE (AFU_ORTHOLOGUE AFUA_1G17650)-RELATED"/>
    <property type="match status" value="1"/>
</dbReference>
<dbReference type="Proteomes" id="UP000012174">
    <property type="component" value="Unassembled WGS sequence"/>
</dbReference>
<comment type="similarity">
    <text evidence="1">Belongs to the short-chain dehydrogenases/reductases (SDR) family.</text>
</comment>
<accession>M7SKK1</accession>
<keyword evidence="5" id="KW-1185">Reference proteome</keyword>
<dbReference type="InterPro" id="IPR036291">
    <property type="entry name" value="NAD(P)-bd_dom_sf"/>
</dbReference>
<dbReference type="HOGENOM" id="CLU_1635384_0_0_1"/>
<protein>
    <submittedName>
        <fullName evidence="4">Putative short-chain dehydrogenase protein</fullName>
    </submittedName>
</protein>
<evidence type="ECO:0000313" key="4">
    <source>
        <dbReference type="EMBL" id="EMR64878.1"/>
    </source>
</evidence>
<dbReference type="AlphaFoldDB" id="M7SKK1"/>
<dbReference type="EMBL" id="KB706977">
    <property type="protein sequence ID" value="EMR64878.1"/>
    <property type="molecule type" value="Genomic_DNA"/>
</dbReference>
<dbReference type="PANTHER" id="PTHR43618">
    <property type="entry name" value="7-ALPHA-HYDROXYSTEROID DEHYDROGENASE"/>
    <property type="match status" value="1"/>
</dbReference>
<proteinExistence type="inferred from homology"/>
<dbReference type="SUPFAM" id="SSF51735">
    <property type="entry name" value="NAD(P)-binding Rossmann-fold domains"/>
    <property type="match status" value="1"/>
</dbReference>
<organism evidence="4 5">
    <name type="scientific">Eutypa lata (strain UCR-EL1)</name>
    <name type="common">Grapevine dieback disease fungus</name>
    <name type="synonym">Eutypa armeniacae</name>
    <dbReference type="NCBI Taxonomy" id="1287681"/>
    <lineage>
        <taxon>Eukaryota</taxon>
        <taxon>Fungi</taxon>
        <taxon>Dikarya</taxon>
        <taxon>Ascomycota</taxon>
        <taxon>Pezizomycotina</taxon>
        <taxon>Sordariomycetes</taxon>
        <taxon>Xylariomycetidae</taxon>
        <taxon>Xylariales</taxon>
        <taxon>Diatrypaceae</taxon>
        <taxon>Eutypa</taxon>
    </lineage>
</organism>
<dbReference type="CDD" id="cd05233">
    <property type="entry name" value="SDR_c"/>
    <property type="match status" value="1"/>
</dbReference>
<dbReference type="OMA" id="QVNDEDW"/>
<dbReference type="KEGG" id="ela:UCREL1_8159"/>
<evidence type="ECO:0000313" key="5">
    <source>
        <dbReference type="Proteomes" id="UP000012174"/>
    </source>
</evidence>
<gene>
    <name evidence="4" type="ORF">UCREL1_8159</name>
</gene>
<dbReference type="PRINTS" id="PR00081">
    <property type="entry name" value="GDHRDH"/>
</dbReference>
<evidence type="ECO:0000256" key="2">
    <source>
        <dbReference type="ARBA" id="ARBA00022857"/>
    </source>
</evidence>
<dbReference type="eggNOG" id="KOG0725">
    <property type="taxonomic scope" value="Eukaryota"/>
</dbReference>
<dbReference type="OrthoDB" id="37659at2759"/>
<evidence type="ECO:0000256" key="3">
    <source>
        <dbReference type="ARBA" id="ARBA00023002"/>
    </source>
</evidence>
<sequence length="162" mass="17710">MSNGGWTRYRGFDSIDDNAHDEDWDRTFTVNVKSHLWLLQAAKPYLDKAPDGGAFVSTASLAGVSVSGSSLAYAVTKAAQIHLVRCLAVMAAPNISVNSVSPGLLLTDWAERFSDEQKESHRQKTKLKRIVTVEDVAEQVFTFVKTRSMTGVNAVMDAGFTL</sequence>
<reference evidence="5" key="1">
    <citation type="journal article" date="2013" name="Genome Announc.">
        <title>Draft genome sequence of the grapevine dieback fungus Eutypa lata UCR-EL1.</title>
        <authorList>
            <person name="Blanco-Ulate B."/>
            <person name="Rolshausen P.E."/>
            <person name="Cantu D."/>
        </authorList>
    </citation>
    <scope>NUCLEOTIDE SEQUENCE [LARGE SCALE GENOMIC DNA]</scope>
    <source>
        <strain evidence="5">UCR-EL1</strain>
    </source>
</reference>
<keyword evidence="2" id="KW-0521">NADP</keyword>
<dbReference type="Gene3D" id="3.40.50.720">
    <property type="entry name" value="NAD(P)-binding Rossmann-like Domain"/>
    <property type="match status" value="1"/>
</dbReference>
<dbReference type="Pfam" id="PF13561">
    <property type="entry name" value="adh_short_C2"/>
    <property type="match status" value="1"/>
</dbReference>
<dbReference type="InterPro" id="IPR002347">
    <property type="entry name" value="SDR_fam"/>
</dbReference>
<evidence type="ECO:0000256" key="1">
    <source>
        <dbReference type="ARBA" id="ARBA00006484"/>
    </source>
</evidence>
<dbReference type="InterPro" id="IPR052178">
    <property type="entry name" value="Sec_Metab_Biosynth_SDR"/>
</dbReference>
<keyword evidence="3" id="KW-0560">Oxidoreductase</keyword>